<proteinExistence type="predicted"/>
<dbReference type="Proteomes" id="UP001178508">
    <property type="component" value="Chromosome 6"/>
</dbReference>
<evidence type="ECO:0000313" key="2">
    <source>
        <dbReference type="EMBL" id="CAJ1057727.1"/>
    </source>
</evidence>
<keyword evidence="3" id="KW-1185">Reference proteome</keyword>
<evidence type="ECO:0000313" key="3">
    <source>
        <dbReference type="Proteomes" id="UP001178508"/>
    </source>
</evidence>
<accession>A0AAV1F8Q6</accession>
<gene>
    <name evidence="2" type="ORF">XNOV1_A040932</name>
</gene>
<name>A0AAV1F8Q6_XYRNO</name>
<sequence>MTPDRSPASSPPRKSVDHRSYSHSNLLRSPLRHSHRSATGISTCHGKVSPRRQTPRPRTEDDISNWTVTRLRQSLKARGIPPHRNDNKARLFLLYNSTTNTAAAAAVNPALPASPPQSITASHIRSDIIEQLPQPQPASSTPPGWDQAAGRIQQFIQNTYWGTLDSELYCRIFATCTSLSCELCGTPSHPATASIVSAPPPRLRSSSSHNTTVFNCLSSATPPPPIIPKLLDIRPAVNVPMPKGVRNKGRPILNQARRTVCNNFNHLGCTISNCRLLHVCSFCGGAYARCTCPHNPIRLPAD</sequence>
<feature type="region of interest" description="Disordered" evidence="1">
    <location>
        <begin position="1"/>
        <end position="61"/>
    </location>
</feature>
<dbReference type="AlphaFoldDB" id="A0AAV1F8Q6"/>
<protein>
    <submittedName>
        <fullName evidence="2">Leucine-rich repeat extensin 2</fullName>
    </submittedName>
</protein>
<dbReference type="EMBL" id="OY660869">
    <property type="protein sequence ID" value="CAJ1057727.1"/>
    <property type="molecule type" value="Genomic_DNA"/>
</dbReference>
<reference evidence="2" key="1">
    <citation type="submission" date="2023-08" db="EMBL/GenBank/DDBJ databases">
        <authorList>
            <person name="Alioto T."/>
            <person name="Alioto T."/>
            <person name="Gomez Garrido J."/>
        </authorList>
    </citation>
    <scope>NUCLEOTIDE SEQUENCE</scope>
</reference>
<evidence type="ECO:0000256" key="1">
    <source>
        <dbReference type="SAM" id="MobiDB-lite"/>
    </source>
</evidence>
<organism evidence="2 3">
    <name type="scientific">Xyrichtys novacula</name>
    <name type="common">Pearly razorfish</name>
    <name type="synonym">Hemipteronotus novacula</name>
    <dbReference type="NCBI Taxonomy" id="13765"/>
    <lineage>
        <taxon>Eukaryota</taxon>
        <taxon>Metazoa</taxon>
        <taxon>Chordata</taxon>
        <taxon>Craniata</taxon>
        <taxon>Vertebrata</taxon>
        <taxon>Euteleostomi</taxon>
        <taxon>Actinopterygii</taxon>
        <taxon>Neopterygii</taxon>
        <taxon>Teleostei</taxon>
        <taxon>Neoteleostei</taxon>
        <taxon>Acanthomorphata</taxon>
        <taxon>Eupercaria</taxon>
        <taxon>Labriformes</taxon>
        <taxon>Labridae</taxon>
        <taxon>Xyrichtys</taxon>
    </lineage>
</organism>